<name>A0A6G0XTA3_APHCR</name>
<dbReference type="Pfam" id="PF05699">
    <property type="entry name" value="Dimer_Tnp_hAT"/>
    <property type="match status" value="1"/>
</dbReference>
<proteinExistence type="predicted"/>
<dbReference type="InterPro" id="IPR000477">
    <property type="entry name" value="RT_dom"/>
</dbReference>
<dbReference type="PROSITE" id="PS50878">
    <property type="entry name" value="RT_POL"/>
    <property type="match status" value="1"/>
</dbReference>
<dbReference type="AlphaFoldDB" id="A0A6G0XTA3"/>
<dbReference type="OrthoDB" id="6629987at2759"/>
<keyword evidence="3" id="KW-1185">Reference proteome</keyword>
<dbReference type="Proteomes" id="UP000478052">
    <property type="component" value="Unassembled WGS sequence"/>
</dbReference>
<dbReference type="SUPFAM" id="SSF53098">
    <property type="entry name" value="Ribonuclease H-like"/>
    <property type="match status" value="1"/>
</dbReference>
<feature type="non-terminal residue" evidence="2">
    <location>
        <position position="585"/>
    </location>
</feature>
<reference evidence="2 3" key="1">
    <citation type="submission" date="2019-08" db="EMBL/GenBank/DDBJ databases">
        <title>Whole genome of Aphis craccivora.</title>
        <authorList>
            <person name="Voronova N.V."/>
            <person name="Shulinski R.S."/>
            <person name="Bandarenka Y.V."/>
            <person name="Zhorov D.G."/>
            <person name="Warner D."/>
        </authorList>
    </citation>
    <scope>NUCLEOTIDE SEQUENCE [LARGE SCALE GENOMIC DNA]</scope>
    <source>
        <strain evidence="2">180601</strain>
        <tissue evidence="2">Whole Body</tissue>
    </source>
</reference>
<dbReference type="Pfam" id="PF00078">
    <property type="entry name" value="RVT_1"/>
    <property type="match status" value="1"/>
</dbReference>
<dbReference type="InterPro" id="IPR012337">
    <property type="entry name" value="RNaseH-like_sf"/>
</dbReference>
<dbReference type="PANTHER" id="PTHR45749">
    <property type="match status" value="1"/>
</dbReference>
<evidence type="ECO:0000313" key="2">
    <source>
        <dbReference type="EMBL" id="KAF0743667.1"/>
    </source>
</evidence>
<dbReference type="InterPro" id="IPR008906">
    <property type="entry name" value="HATC_C_dom"/>
</dbReference>
<feature type="domain" description="Reverse transcriptase" evidence="1">
    <location>
        <begin position="453"/>
        <end position="585"/>
    </location>
</feature>
<evidence type="ECO:0000259" key="1">
    <source>
        <dbReference type="PROSITE" id="PS50878"/>
    </source>
</evidence>
<dbReference type="EMBL" id="VUJU01007562">
    <property type="protein sequence ID" value="KAF0743667.1"/>
    <property type="molecule type" value="Genomic_DNA"/>
</dbReference>
<sequence length="585" mass="66855">MVSKKWSSISIKAVRMFSISIDTTFDASRKEQISCIIRYADEVTGEVHEMLLAVKESPVTSGKNLFDIFVNVKEAENLNWKEELVGQSYDGASNMRGNNTGLQAHIKAENPRSLFVWCHSHRLALVKKQAVTCNSNAVDLFGNLETLYVFLWCSKKKQRFSEKFKLSRVSTTRWSSHSAALNVVLKFHNAVLKTLNQIKDTEGTADVVVGASCSGLISYLTSQSFLLTALKRSFKRLLKRTDEFSENSDVDFLPLVSSQLKQIENSIVLPKYFNKNVTVDHHDSLELNAYSNNSMEDDSVEIVNHNIASTRELFKLFCLAKLANIFPNIYLVLKLSTTLPVTICSVERTFSKLKLIKTKLKTTMSQDRLENLMKISFKKDLYKGLKGKDDMNIENIIETNKEDVGPFITKNKFVKALRELKQGKAAGVDNIPAELLKNVGNDTEHKLYEMTEKMYRDGNIPKDFAKSKIVLIPKKGNSTECNNYRTISLLTHASKILLIIIKNRIQMKIENELDKDQFGFRQGIGTREAILAIRVLTERRLNVNRKTFITFIDLEKAFDTVNWTILMNSMKKTRIDWRDRRIIML</sequence>
<dbReference type="GO" id="GO:0046983">
    <property type="term" value="F:protein dimerization activity"/>
    <property type="evidence" value="ECO:0007669"/>
    <property type="project" value="InterPro"/>
</dbReference>
<comment type="caution">
    <text evidence="2">The sequence shown here is derived from an EMBL/GenBank/DDBJ whole genome shotgun (WGS) entry which is preliminary data.</text>
</comment>
<gene>
    <name evidence="2" type="ORF">FWK35_00025308</name>
</gene>
<evidence type="ECO:0000313" key="3">
    <source>
        <dbReference type="Proteomes" id="UP000478052"/>
    </source>
</evidence>
<organism evidence="2 3">
    <name type="scientific">Aphis craccivora</name>
    <name type="common">Cowpea aphid</name>
    <dbReference type="NCBI Taxonomy" id="307492"/>
    <lineage>
        <taxon>Eukaryota</taxon>
        <taxon>Metazoa</taxon>
        <taxon>Ecdysozoa</taxon>
        <taxon>Arthropoda</taxon>
        <taxon>Hexapoda</taxon>
        <taxon>Insecta</taxon>
        <taxon>Pterygota</taxon>
        <taxon>Neoptera</taxon>
        <taxon>Paraneoptera</taxon>
        <taxon>Hemiptera</taxon>
        <taxon>Sternorrhyncha</taxon>
        <taxon>Aphidomorpha</taxon>
        <taxon>Aphidoidea</taxon>
        <taxon>Aphididae</taxon>
        <taxon>Aphidini</taxon>
        <taxon>Aphis</taxon>
        <taxon>Aphis</taxon>
    </lineage>
</organism>
<dbReference type="PANTHER" id="PTHR45749:SF21">
    <property type="entry name" value="DUF4371 DOMAIN-CONTAINING PROTEIN"/>
    <property type="match status" value="1"/>
</dbReference>
<protein>
    <submittedName>
        <fullName evidence="2">Zinc finger MYM-type protein 1-like</fullName>
    </submittedName>
</protein>
<accession>A0A6G0XTA3</accession>